<organism evidence="1 2">
    <name type="scientific">Mytilus galloprovincialis</name>
    <name type="common">Mediterranean mussel</name>
    <dbReference type="NCBI Taxonomy" id="29158"/>
    <lineage>
        <taxon>Eukaryota</taxon>
        <taxon>Metazoa</taxon>
        <taxon>Spiralia</taxon>
        <taxon>Lophotrochozoa</taxon>
        <taxon>Mollusca</taxon>
        <taxon>Bivalvia</taxon>
        <taxon>Autobranchia</taxon>
        <taxon>Pteriomorphia</taxon>
        <taxon>Mytilida</taxon>
        <taxon>Mytiloidea</taxon>
        <taxon>Mytilidae</taxon>
        <taxon>Mytilinae</taxon>
        <taxon>Mytilus</taxon>
    </lineage>
</organism>
<dbReference type="AlphaFoldDB" id="A0A8B6DWJ0"/>
<evidence type="ECO:0000313" key="1">
    <source>
        <dbReference type="EMBL" id="VDI24850.1"/>
    </source>
</evidence>
<dbReference type="OrthoDB" id="6175956at2759"/>
<reference evidence="1" key="1">
    <citation type="submission" date="2018-11" db="EMBL/GenBank/DDBJ databases">
        <authorList>
            <person name="Alioto T."/>
            <person name="Alioto T."/>
        </authorList>
    </citation>
    <scope>NUCLEOTIDE SEQUENCE</scope>
</reference>
<accession>A0A8B6DWJ0</accession>
<sequence length="101" mass="11189">MISNSGVVLSFSKDEVALSICTSETNGPMSFYARVRAVRRACTNPGKKCTDICKEQGASFQCFDTVHIYNRSTWKYLEAIRYLSRGCDSTSCGPNYCCCGK</sequence>
<comment type="caution">
    <text evidence="1">The sequence shown here is derived from an EMBL/GenBank/DDBJ whole genome shotgun (WGS) entry which is preliminary data.</text>
</comment>
<name>A0A8B6DWJ0_MYTGA</name>
<keyword evidence="2" id="KW-1185">Reference proteome</keyword>
<protein>
    <submittedName>
        <fullName evidence="1">Uncharacterized protein</fullName>
    </submittedName>
</protein>
<dbReference type="Proteomes" id="UP000596742">
    <property type="component" value="Unassembled WGS sequence"/>
</dbReference>
<evidence type="ECO:0000313" key="2">
    <source>
        <dbReference type="Proteomes" id="UP000596742"/>
    </source>
</evidence>
<proteinExistence type="predicted"/>
<dbReference type="EMBL" id="UYJE01004087">
    <property type="protein sequence ID" value="VDI24850.1"/>
    <property type="molecule type" value="Genomic_DNA"/>
</dbReference>
<gene>
    <name evidence="1" type="ORF">MGAL_10B000413</name>
</gene>